<name>A0A7Y7M5B1_9PROT</name>
<dbReference type="Pfam" id="PF00857">
    <property type="entry name" value="Isochorismatase"/>
    <property type="match status" value="1"/>
</dbReference>
<gene>
    <name evidence="3" type="ORF">HUK84_11355</name>
</gene>
<dbReference type="GO" id="GO:0016787">
    <property type="term" value="F:hydrolase activity"/>
    <property type="evidence" value="ECO:0007669"/>
    <property type="project" value="UniProtKB-KW"/>
</dbReference>
<evidence type="ECO:0000313" key="4">
    <source>
        <dbReference type="Proteomes" id="UP000534870"/>
    </source>
</evidence>
<proteinExistence type="predicted"/>
<dbReference type="SUPFAM" id="SSF52499">
    <property type="entry name" value="Isochorismatase-like hydrolases"/>
    <property type="match status" value="1"/>
</dbReference>
<sequence>MSDRLDGGAARRGESDEALYQRQGFGREMGIVGQVGLLIVDFVNGFADPAAFGGGNIPQAIERTKPLLATARRLGWPVAHTRIVFADDGSDANVFSLKVPSLLGLTETSPASAIVPGLAPVDGEYVVRKTVPSAFSGTALAAWYAHRGVQTLVVAGCVTSGCIRASVIDAMSLGFRPIVVSDCVGDRAIGPHEANLFDMAQKCGDVMEYDTLLSRLSNR</sequence>
<dbReference type="InterPro" id="IPR050272">
    <property type="entry name" value="Isochorismatase-like_hydrls"/>
</dbReference>
<feature type="domain" description="Isochorismatase-like" evidence="2">
    <location>
        <begin position="37"/>
        <end position="208"/>
    </location>
</feature>
<evidence type="ECO:0000313" key="3">
    <source>
        <dbReference type="EMBL" id="NVN11710.1"/>
    </source>
</evidence>
<accession>A0A7Y7M5B1</accession>
<dbReference type="RefSeq" id="WP_176640395.1">
    <property type="nucleotide sequence ID" value="NZ_JABXXP010000232.1"/>
</dbReference>
<dbReference type="PANTHER" id="PTHR43540">
    <property type="entry name" value="PEROXYUREIDOACRYLATE/UREIDOACRYLATE AMIDOHYDROLASE-RELATED"/>
    <property type="match status" value="1"/>
</dbReference>
<reference evidence="3 4" key="1">
    <citation type="submission" date="2020-06" db="EMBL/GenBank/DDBJ databases">
        <title>Description of novel acetic acid bacteria.</title>
        <authorList>
            <person name="Sombolestani A."/>
        </authorList>
    </citation>
    <scope>NUCLEOTIDE SEQUENCE [LARGE SCALE GENOMIC DNA]</scope>
    <source>
        <strain evidence="3 4">LMG 31431</strain>
    </source>
</reference>
<dbReference type="EMBL" id="JABXXP010000232">
    <property type="protein sequence ID" value="NVN11710.1"/>
    <property type="molecule type" value="Genomic_DNA"/>
</dbReference>
<dbReference type="Gene3D" id="3.40.50.850">
    <property type="entry name" value="Isochorismatase-like"/>
    <property type="match status" value="1"/>
</dbReference>
<protein>
    <submittedName>
        <fullName evidence="3">Isochorismatase family protein</fullName>
    </submittedName>
</protein>
<organism evidence="3 4">
    <name type="scientific">Nguyenibacter vanlangensis</name>
    <dbReference type="NCBI Taxonomy" id="1216886"/>
    <lineage>
        <taxon>Bacteria</taxon>
        <taxon>Pseudomonadati</taxon>
        <taxon>Pseudomonadota</taxon>
        <taxon>Alphaproteobacteria</taxon>
        <taxon>Acetobacterales</taxon>
        <taxon>Acetobacteraceae</taxon>
        <taxon>Nguyenibacter</taxon>
    </lineage>
</organism>
<evidence type="ECO:0000256" key="1">
    <source>
        <dbReference type="ARBA" id="ARBA00022801"/>
    </source>
</evidence>
<dbReference type="PANTHER" id="PTHR43540:SF1">
    <property type="entry name" value="ISOCHORISMATASE HYDROLASE"/>
    <property type="match status" value="1"/>
</dbReference>
<comment type="caution">
    <text evidence="3">The sequence shown here is derived from an EMBL/GenBank/DDBJ whole genome shotgun (WGS) entry which is preliminary data.</text>
</comment>
<evidence type="ECO:0000259" key="2">
    <source>
        <dbReference type="Pfam" id="PF00857"/>
    </source>
</evidence>
<dbReference type="InterPro" id="IPR000868">
    <property type="entry name" value="Isochorismatase-like_dom"/>
</dbReference>
<dbReference type="Proteomes" id="UP000534870">
    <property type="component" value="Unassembled WGS sequence"/>
</dbReference>
<dbReference type="AlphaFoldDB" id="A0A7Y7M5B1"/>
<keyword evidence="1" id="KW-0378">Hydrolase</keyword>
<dbReference type="InterPro" id="IPR036380">
    <property type="entry name" value="Isochorismatase-like_sf"/>
</dbReference>